<feature type="transmembrane region" description="Helical" evidence="2">
    <location>
        <begin position="42"/>
        <end position="61"/>
    </location>
</feature>
<dbReference type="AlphaFoldDB" id="A0A6A1WYV3"/>
<proteinExistence type="predicted"/>
<dbReference type="InterPro" id="IPR011990">
    <property type="entry name" value="TPR-like_helical_dom_sf"/>
</dbReference>
<keyword evidence="4" id="KW-1185">Reference proteome</keyword>
<keyword evidence="2" id="KW-0472">Membrane</keyword>
<dbReference type="Proteomes" id="UP000516437">
    <property type="component" value="Chromosome 1"/>
</dbReference>
<evidence type="ECO:0000313" key="3">
    <source>
        <dbReference type="EMBL" id="KAB1227770.1"/>
    </source>
</evidence>
<reference evidence="3 4" key="1">
    <citation type="journal article" date="2019" name="Plant Biotechnol. J.">
        <title>The red bayberry genome and genetic basis of sex determination.</title>
        <authorList>
            <person name="Jia H.M."/>
            <person name="Jia H.J."/>
            <person name="Cai Q.L."/>
            <person name="Wang Y."/>
            <person name="Zhao H.B."/>
            <person name="Yang W.F."/>
            <person name="Wang G.Y."/>
            <person name="Li Y.H."/>
            <person name="Zhan D.L."/>
            <person name="Shen Y.T."/>
            <person name="Niu Q.F."/>
            <person name="Chang L."/>
            <person name="Qiu J."/>
            <person name="Zhao L."/>
            <person name="Xie H.B."/>
            <person name="Fu W.Y."/>
            <person name="Jin J."/>
            <person name="Li X.W."/>
            <person name="Jiao Y."/>
            <person name="Zhou C.C."/>
            <person name="Tu T."/>
            <person name="Chai C.Y."/>
            <person name="Gao J.L."/>
            <person name="Fan L.J."/>
            <person name="van de Weg E."/>
            <person name="Wang J.Y."/>
            <person name="Gao Z.S."/>
        </authorList>
    </citation>
    <scope>NUCLEOTIDE SEQUENCE [LARGE SCALE GENOMIC DNA]</scope>
    <source>
        <tissue evidence="3">Leaves</tissue>
    </source>
</reference>
<dbReference type="Gene3D" id="1.25.40.10">
    <property type="entry name" value="Tetratricopeptide repeat domain"/>
    <property type="match status" value="1"/>
</dbReference>
<accession>A0A6A1WYV3</accession>
<feature type="region of interest" description="Disordered" evidence="1">
    <location>
        <begin position="129"/>
        <end position="168"/>
    </location>
</feature>
<evidence type="ECO:0000256" key="1">
    <source>
        <dbReference type="SAM" id="MobiDB-lite"/>
    </source>
</evidence>
<sequence length="208" mass="22060">MADRAYEVDVDMVASGIVAEEAELSAILKVSADTRRADKMEAINIFIGFLAIVMVLLGNNVDYICGGCNTQRCRVPNSSGPTMCSVAAGQGAPSINGIPDAMMSATESPGVDGTLPVSVVNRPIRSSLEAGQGPLRIDETSTALSPTRRTPEDPEAGEVPARGPPTSPDVDFIEFLLGNNVDYICGGCNTQRCRVPESTKWEKIWVEA</sequence>
<dbReference type="EMBL" id="RXIC02000019">
    <property type="protein sequence ID" value="KAB1227770.1"/>
    <property type="molecule type" value="Genomic_DNA"/>
</dbReference>
<name>A0A6A1WYV3_9ROSI</name>
<evidence type="ECO:0000256" key="2">
    <source>
        <dbReference type="SAM" id="Phobius"/>
    </source>
</evidence>
<dbReference type="OrthoDB" id="46913at2759"/>
<gene>
    <name evidence="3" type="ORF">CJ030_MR1G028917</name>
</gene>
<organism evidence="3 4">
    <name type="scientific">Morella rubra</name>
    <name type="common">Chinese bayberry</name>
    <dbReference type="NCBI Taxonomy" id="262757"/>
    <lineage>
        <taxon>Eukaryota</taxon>
        <taxon>Viridiplantae</taxon>
        <taxon>Streptophyta</taxon>
        <taxon>Embryophyta</taxon>
        <taxon>Tracheophyta</taxon>
        <taxon>Spermatophyta</taxon>
        <taxon>Magnoliopsida</taxon>
        <taxon>eudicotyledons</taxon>
        <taxon>Gunneridae</taxon>
        <taxon>Pentapetalae</taxon>
        <taxon>rosids</taxon>
        <taxon>fabids</taxon>
        <taxon>Fagales</taxon>
        <taxon>Myricaceae</taxon>
        <taxon>Morella</taxon>
    </lineage>
</organism>
<keyword evidence="2" id="KW-1133">Transmembrane helix</keyword>
<evidence type="ECO:0000313" key="4">
    <source>
        <dbReference type="Proteomes" id="UP000516437"/>
    </source>
</evidence>
<comment type="caution">
    <text evidence="3">The sequence shown here is derived from an EMBL/GenBank/DDBJ whole genome shotgun (WGS) entry which is preliminary data.</text>
</comment>
<protein>
    <submittedName>
        <fullName evidence="3">Uncharacterized protein</fullName>
    </submittedName>
</protein>
<keyword evidence="2" id="KW-0812">Transmembrane</keyword>